<accession>A0A3D1JG66</accession>
<organism evidence="2 3">
    <name type="scientific">Anaerolinea thermolimosa</name>
    <dbReference type="NCBI Taxonomy" id="229919"/>
    <lineage>
        <taxon>Bacteria</taxon>
        <taxon>Bacillati</taxon>
        <taxon>Chloroflexota</taxon>
        <taxon>Anaerolineae</taxon>
        <taxon>Anaerolineales</taxon>
        <taxon>Anaerolineaceae</taxon>
        <taxon>Anaerolinea</taxon>
    </lineage>
</organism>
<reference evidence="2 3" key="1">
    <citation type="journal article" date="2018" name="Nat. Biotechnol.">
        <title>A standardized bacterial taxonomy based on genome phylogeny substantially revises the tree of life.</title>
        <authorList>
            <person name="Parks D.H."/>
            <person name="Chuvochina M."/>
            <person name="Waite D.W."/>
            <person name="Rinke C."/>
            <person name="Skarshewski A."/>
            <person name="Chaumeil P.A."/>
            <person name="Hugenholtz P."/>
        </authorList>
    </citation>
    <scope>NUCLEOTIDE SEQUENCE [LARGE SCALE GENOMIC DNA]</scope>
    <source>
        <strain evidence="2">UBA8781</strain>
    </source>
</reference>
<dbReference type="Proteomes" id="UP000264141">
    <property type="component" value="Unassembled WGS sequence"/>
</dbReference>
<dbReference type="EMBL" id="DPBP01000008">
    <property type="protein sequence ID" value="HCE16596.1"/>
    <property type="molecule type" value="Genomic_DNA"/>
</dbReference>
<name>A0A3D1JG66_9CHLR</name>
<feature type="region of interest" description="Disordered" evidence="1">
    <location>
        <begin position="142"/>
        <end position="174"/>
    </location>
</feature>
<sequence length="284" mass="29871">MNEERRGHWYLLTGLVLGLAVGLLVSLVLSPVRYIDAEPAALAERYKNEFRQWVALSYQADGNLPRARERLNLLQDADPRQALAAQAQRVLGEGGSPDDARALAALAAALSGMEQVAVSTPAGGDQPTLPPLSETDLPPAEATRLAEAAVQTPTPPLLTPTPRATFTPRPSATPPRVLDAPFVLTNRQEVCDGSLPEGRLVVLVTGRDGNPLAGVPILVLWGEGKSSLFYTGLAPEISPGYADFQMEAGVSYTLRVGEASEAVGGLSVPGCGGAWRVEFTEGGG</sequence>
<dbReference type="AlphaFoldDB" id="A0A3D1JG66"/>
<protein>
    <submittedName>
        <fullName evidence="2">Uncharacterized protein</fullName>
    </submittedName>
</protein>
<comment type="caution">
    <text evidence="2">The sequence shown here is derived from an EMBL/GenBank/DDBJ whole genome shotgun (WGS) entry which is preliminary data.</text>
</comment>
<feature type="compositionally biased region" description="Low complexity" evidence="1">
    <location>
        <begin position="160"/>
        <end position="170"/>
    </location>
</feature>
<evidence type="ECO:0000256" key="1">
    <source>
        <dbReference type="SAM" id="MobiDB-lite"/>
    </source>
</evidence>
<gene>
    <name evidence="2" type="ORF">DEQ80_01925</name>
</gene>
<evidence type="ECO:0000313" key="3">
    <source>
        <dbReference type="Proteomes" id="UP000264141"/>
    </source>
</evidence>
<evidence type="ECO:0000313" key="2">
    <source>
        <dbReference type="EMBL" id="HCE16596.1"/>
    </source>
</evidence>
<proteinExistence type="predicted"/>